<feature type="region of interest" description="Disordered" evidence="1">
    <location>
        <begin position="476"/>
        <end position="517"/>
    </location>
</feature>
<proteinExistence type="predicted"/>
<keyword evidence="2" id="KW-1133">Transmembrane helix</keyword>
<protein>
    <submittedName>
        <fullName evidence="3">Uncharacterized protein</fullName>
    </submittedName>
</protein>
<accession>A0ABT7NCN8</accession>
<evidence type="ECO:0000256" key="1">
    <source>
        <dbReference type="SAM" id="MobiDB-lite"/>
    </source>
</evidence>
<evidence type="ECO:0000256" key="2">
    <source>
        <dbReference type="SAM" id="Phobius"/>
    </source>
</evidence>
<organism evidence="3 4">
    <name type="scientific">Variovorax dokdonensis</name>
    <dbReference type="NCBI Taxonomy" id="344883"/>
    <lineage>
        <taxon>Bacteria</taxon>
        <taxon>Pseudomonadati</taxon>
        <taxon>Pseudomonadota</taxon>
        <taxon>Betaproteobacteria</taxon>
        <taxon>Burkholderiales</taxon>
        <taxon>Comamonadaceae</taxon>
        <taxon>Variovorax</taxon>
    </lineage>
</organism>
<sequence length="517" mass="57378">MLDSAIQQSTNPFVFRRSSLPWHLSAKMRWHKIMAQWPILLVEVSMRRFGSDLSSWVFRRAGITRQMSLLRVLSSVVGIVMMLIGSTLLLVASKYPIQNDILLALGGATLGAGLAILVSRLSSQDEELINIVAAGAMSKSSATSEEVRVFQRCWRLYHTTRTKRGVKDMNRGFVWIKADVDLTAPAPGKLLGRYKTTDPHSGSSNEYLIEGYVRRGIVVLHVFPGDGKGFEDIEATFTFPLVQMSAFVAYGSGYHMTYAGKGDYVQSPAILCPAEQDVLDDVLLGEVRESSNQYELDNVWWNNHRFKIMPRILSQFSQSYADVGKIEGHWRFRYHLVYEEVEDPAETLVIVRRSGARVLIHPANGATGSGHSRAIERPDVDPTNGTASLSWMAELRPIHPYCMTGRWWGVSKEEGDFRVLQSEGTMLLHVDVNDRGIYGLFAGRPGTAGRMFAAVAAVRVIEGETRKQEDERLRRMFDRASNSLARAARPQATASSAPANDPAIPAEGESTSPAISS</sequence>
<keyword evidence="2" id="KW-0472">Membrane</keyword>
<feature type="transmembrane region" description="Helical" evidence="2">
    <location>
        <begin position="69"/>
        <end position="89"/>
    </location>
</feature>
<keyword evidence="2" id="KW-0812">Transmembrane</keyword>
<dbReference type="EMBL" id="JASZYV010000003">
    <property type="protein sequence ID" value="MDM0045720.1"/>
    <property type="molecule type" value="Genomic_DNA"/>
</dbReference>
<dbReference type="RefSeq" id="WP_286660835.1">
    <property type="nucleotide sequence ID" value="NZ_JASZYV010000003.1"/>
</dbReference>
<keyword evidence="4" id="KW-1185">Reference proteome</keyword>
<evidence type="ECO:0000313" key="3">
    <source>
        <dbReference type="EMBL" id="MDM0045720.1"/>
    </source>
</evidence>
<name>A0ABT7NCN8_9BURK</name>
<comment type="caution">
    <text evidence="3">The sequence shown here is derived from an EMBL/GenBank/DDBJ whole genome shotgun (WGS) entry which is preliminary data.</text>
</comment>
<feature type="transmembrane region" description="Helical" evidence="2">
    <location>
        <begin position="101"/>
        <end position="118"/>
    </location>
</feature>
<reference evidence="3" key="1">
    <citation type="submission" date="2023-06" db="EMBL/GenBank/DDBJ databases">
        <authorList>
            <person name="Jiang Y."/>
            <person name="Liu Q."/>
        </authorList>
    </citation>
    <scope>NUCLEOTIDE SEQUENCE</scope>
    <source>
        <strain evidence="3">CGMCC 1.12089</strain>
    </source>
</reference>
<dbReference type="Proteomes" id="UP001174908">
    <property type="component" value="Unassembled WGS sequence"/>
</dbReference>
<evidence type="ECO:0000313" key="4">
    <source>
        <dbReference type="Proteomes" id="UP001174908"/>
    </source>
</evidence>
<gene>
    <name evidence="3" type="ORF">QTH91_14615</name>
</gene>